<proteinExistence type="predicted"/>
<dbReference type="OrthoDB" id="1936608at2759"/>
<organism evidence="1 2">
    <name type="scientific">Gossypium australe</name>
    <dbReference type="NCBI Taxonomy" id="47621"/>
    <lineage>
        <taxon>Eukaryota</taxon>
        <taxon>Viridiplantae</taxon>
        <taxon>Streptophyta</taxon>
        <taxon>Embryophyta</taxon>
        <taxon>Tracheophyta</taxon>
        <taxon>Spermatophyta</taxon>
        <taxon>Magnoliopsida</taxon>
        <taxon>eudicotyledons</taxon>
        <taxon>Gunneridae</taxon>
        <taxon>Pentapetalae</taxon>
        <taxon>rosids</taxon>
        <taxon>malvids</taxon>
        <taxon>Malvales</taxon>
        <taxon>Malvaceae</taxon>
        <taxon>Malvoideae</taxon>
        <taxon>Gossypium</taxon>
    </lineage>
</organism>
<accession>A0A5B6VHV6</accession>
<comment type="caution">
    <text evidence="1">The sequence shown here is derived from an EMBL/GenBank/DDBJ whole genome shotgun (WGS) entry which is preliminary data.</text>
</comment>
<keyword evidence="1" id="KW-0548">Nucleotidyltransferase</keyword>
<sequence length="91" mass="10378">MRLAKEEERLSGTKICKSTLEISHLMFTDDCILFGDASERGVVLKSILKEYKDFSDQVKELVSQSLGVQYSTELKKYLGLPNMVGRENFKI</sequence>
<gene>
    <name evidence="1" type="ORF">EPI10_014464</name>
</gene>
<dbReference type="AlphaFoldDB" id="A0A5B6VHV6"/>
<dbReference type="GO" id="GO:0003964">
    <property type="term" value="F:RNA-directed DNA polymerase activity"/>
    <property type="evidence" value="ECO:0007669"/>
    <property type="project" value="UniProtKB-KW"/>
</dbReference>
<keyword evidence="1" id="KW-0695">RNA-directed DNA polymerase</keyword>
<reference evidence="2" key="1">
    <citation type="journal article" date="2019" name="Plant Biotechnol. J.">
        <title>Genome sequencing of the Australian wild diploid species Gossypium australe highlights disease resistance and delayed gland morphogenesis.</title>
        <authorList>
            <person name="Cai Y."/>
            <person name="Cai X."/>
            <person name="Wang Q."/>
            <person name="Wang P."/>
            <person name="Zhang Y."/>
            <person name="Cai C."/>
            <person name="Xu Y."/>
            <person name="Wang K."/>
            <person name="Zhou Z."/>
            <person name="Wang C."/>
            <person name="Geng S."/>
            <person name="Li B."/>
            <person name="Dong Q."/>
            <person name="Hou Y."/>
            <person name="Wang H."/>
            <person name="Ai P."/>
            <person name="Liu Z."/>
            <person name="Yi F."/>
            <person name="Sun M."/>
            <person name="An G."/>
            <person name="Cheng J."/>
            <person name="Zhang Y."/>
            <person name="Shi Q."/>
            <person name="Xie Y."/>
            <person name="Shi X."/>
            <person name="Chang Y."/>
            <person name="Huang F."/>
            <person name="Chen Y."/>
            <person name="Hong S."/>
            <person name="Mi L."/>
            <person name="Sun Q."/>
            <person name="Zhang L."/>
            <person name="Zhou B."/>
            <person name="Peng R."/>
            <person name="Zhang X."/>
            <person name="Liu F."/>
        </authorList>
    </citation>
    <scope>NUCLEOTIDE SEQUENCE [LARGE SCALE GENOMIC DNA]</scope>
    <source>
        <strain evidence="2">cv. PA1801</strain>
    </source>
</reference>
<protein>
    <submittedName>
        <fullName evidence="1">LINE-1 reverse transcriptase isogeny</fullName>
    </submittedName>
</protein>
<name>A0A5B6VHV6_9ROSI</name>
<dbReference type="EMBL" id="SMMG02000006">
    <property type="protein sequence ID" value="KAA3468591.1"/>
    <property type="molecule type" value="Genomic_DNA"/>
</dbReference>
<evidence type="ECO:0000313" key="2">
    <source>
        <dbReference type="Proteomes" id="UP000325315"/>
    </source>
</evidence>
<keyword evidence="1" id="KW-0808">Transferase</keyword>
<keyword evidence="2" id="KW-1185">Reference proteome</keyword>
<dbReference type="Proteomes" id="UP000325315">
    <property type="component" value="Unassembled WGS sequence"/>
</dbReference>
<evidence type="ECO:0000313" key="1">
    <source>
        <dbReference type="EMBL" id="KAA3468591.1"/>
    </source>
</evidence>